<protein>
    <submittedName>
        <fullName evidence="1">Uncharacterized protein</fullName>
    </submittedName>
</protein>
<reference evidence="1" key="1">
    <citation type="submission" date="2014-11" db="EMBL/GenBank/DDBJ databases">
        <authorList>
            <person name="Amaro Gonzalez C."/>
        </authorList>
    </citation>
    <scope>NUCLEOTIDE SEQUENCE</scope>
</reference>
<reference evidence="1" key="2">
    <citation type="journal article" date="2015" name="Fish Shellfish Immunol.">
        <title>Early steps in the European eel (Anguilla anguilla)-Vibrio vulnificus interaction in the gills: Role of the RtxA13 toxin.</title>
        <authorList>
            <person name="Callol A."/>
            <person name="Pajuelo D."/>
            <person name="Ebbesson L."/>
            <person name="Teles M."/>
            <person name="MacKenzie S."/>
            <person name="Amaro C."/>
        </authorList>
    </citation>
    <scope>NUCLEOTIDE SEQUENCE</scope>
</reference>
<accession>A0A0E9QIB0</accession>
<organism evidence="1">
    <name type="scientific">Anguilla anguilla</name>
    <name type="common">European freshwater eel</name>
    <name type="synonym">Muraena anguilla</name>
    <dbReference type="NCBI Taxonomy" id="7936"/>
    <lineage>
        <taxon>Eukaryota</taxon>
        <taxon>Metazoa</taxon>
        <taxon>Chordata</taxon>
        <taxon>Craniata</taxon>
        <taxon>Vertebrata</taxon>
        <taxon>Euteleostomi</taxon>
        <taxon>Actinopterygii</taxon>
        <taxon>Neopterygii</taxon>
        <taxon>Teleostei</taxon>
        <taxon>Anguilliformes</taxon>
        <taxon>Anguillidae</taxon>
        <taxon>Anguilla</taxon>
    </lineage>
</organism>
<sequence>MRLEFLMLSMGQC</sequence>
<proteinExistence type="predicted"/>
<name>A0A0E9QIB0_ANGAN</name>
<dbReference type="EMBL" id="GBXM01091951">
    <property type="protein sequence ID" value="JAH16626.1"/>
    <property type="molecule type" value="Transcribed_RNA"/>
</dbReference>
<evidence type="ECO:0000313" key="1">
    <source>
        <dbReference type="EMBL" id="JAH16626.1"/>
    </source>
</evidence>